<dbReference type="Pfam" id="PF14659">
    <property type="entry name" value="Phage_int_SAM_3"/>
    <property type="match status" value="1"/>
</dbReference>
<dbReference type="RefSeq" id="WP_094254211.1">
    <property type="nucleotide sequence ID" value="NZ_NOII01000075.1"/>
</dbReference>
<organism evidence="8 9">
    <name type="scientific">Fictibacillus aquaticus</name>
    <dbReference type="NCBI Taxonomy" id="2021314"/>
    <lineage>
        <taxon>Bacteria</taxon>
        <taxon>Bacillati</taxon>
        <taxon>Bacillota</taxon>
        <taxon>Bacilli</taxon>
        <taxon>Bacillales</taxon>
        <taxon>Fictibacillaceae</taxon>
        <taxon>Fictibacillus</taxon>
    </lineage>
</organism>
<dbReference type="InterPro" id="IPR044068">
    <property type="entry name" value="CB"/>
</dbReference>
<feature type="domain" description="Core-binding (CB)" evidence="7">
    <location>
        <begin position="56"/>
        <end position="146"/>
    </location>
</feature>
<dbReference type="GO" id="GO:0015074">
    <property type="term" value="P:DNA integration"/>
    <property type="evidence" value="ECO:0007669"/>
    <property type="project" value="UniProtKB-KW"/>
</dbReference>
<evidence type="ECO:0000259" key="7">
    <source>
        <dbReference type="PROSITE" id="PS51900"/>
    </source>
</evidence>
<reference evidence="8 9" key="1">
    <citation type="submission" date="2017-07" db="EMBL/GenBank/DDBJ databases">
        <title>Fictibacillus sp. nov. GDSW-R2A3 Genome sequencing and assembly.</title>
        <authorList>
            <person name="Mayilraj S."/>
        </authorList>
    </citation>
    <scope>NUCLEOTIDE SEQUENCE [LARGE SCALE GENOMIC DNA]</scope>
    <source>
        <strain evidence="8 9">GDSW-R2A3</strain>
    </source>
</reference>
<sequence length="387" mass="45695">MANFRKLNSGMWQARVFKEGKSISIGTFRTKKEAQIEANAVEEKIYYGHTLNDRDLMFNDVVQEWLNNHKKNSVKDSTFRQLEVIVRIHILPYFGNKKLIRIKRPEIKRWMNHYAELKDQSGNDIYSYGSRLKYLSVLKSIFHYSVHDMEILDKDPTNKLKIPVKDKIQINKEIKYYSLNDLNRLLDFMETYKHQRYKEYRLYFMLIYLLSQTGLRISEALALQWLDLKGDKLTIARQTSRDDNNNITISSLKNSSSYRTIKLDEALVAELKKFKLLQNQMILKHSQFKRNNDGIIFQNFLGSYLTPSIIRETFQRYCTKANVSYKGTHVFRHTHAVLFLEAGASIKYVSQRLGHQTTETTADIYLDVTDKFDTDELNKFAAYTRRN</sequence>
<evidence type="ECO:0000256" key="2">
    <source>
        <dbReference type="ARBA" id="ARBA00022908"/>
    </source>
</evidence>
<evidence type="ECO:0000313" key="8">
    <source>
        <dbReference type="EMBL" id="OYD56002.1"/>
    </source>
</evidence>
<evidence type="ECO:0000256" key="4">
    <source>
        <dbReference type="ARBA" id="ARBA00023172"/>
    </source>
</evidence>
<dbReference type="InterPro" id="IPR013762">
    <property type="entry name" value="Integrase-like_cat_sf"/>
</dbReference>
<dbReference type="CDD" id="cd01189">
    <property type="entry name" value="INT_ICEBs1_C_like"/>
    <property type="match status" value="1"/>
</dbReference>
<dbReference type="AlphaFoldDB" id="A0A235F436"/>
<dbReference type="Gene3D" id="1.10.443.10">
    <property type="entry name" value="Intergrase catalytic core"/>
    <property type="match status" value="1"/>
</dbReference>
<evidence type="ECO:0000313" key="9">
    <source>
        <dbReference type="Proteomes" id="UP000215059"/>
    </source>
</evidence>
<keyword evidence="3 5" id="KW-0238">DNA-binding</keyword>
<comment type="similarity">
    <text evidence="1">Belongs to the 'phage' integrase family.</text>
</comment>
<evidence type="ECO:0000259" key="6">
    <source>
        <dbReference type="PROSITE" id="PS51898"/>
    </source>
</evidence>
<dbReference type="EMBL" id="NOII01000075">
    <property type="protein sequence ID" value="OYD56002.1"/>
    <property type="molecule type" value="Genomic_DNA"/>
</dbReference>
<dbReference type="Gene3D" id="1.10.150.130">
    <property type="match status" value="1"/>
</dbReference>
<gene>
    <name evidence="8" type="ORF">CGZ90_19790</name>
</gene>
<dbReference type="InterPro" id="IPR011010">
    <property type="entry name" value="DNA_brk_join_enz"/>
</dbReference>
<evidence type="ECO:0000256" key="1">
    <source>
        <dbReference type="ARBA" id="ARBA00008857"/>
    </source>
</evidence>
<dbReference type="InterPro" id="IPR010998">
    <property type="entry name" value="Integrase_recombinase_N"/>
</dbReference>
<dbReference type="InterPro" id="IPR050090">
    <property type="entry name" value="Tyrosine_recombinase_XerCD"/>
</dbReference>
<dbReference type="SUPFAM" id="SSF56349">
    <property type="entry name" value="DNA breaking-rejoining enzymes"/>
    <property type="match status" value="1"/>
</dbReference>
<dbReference type="InterPro" id="IPR002104">
    <property type="entry name" value="Integrase_catalytic"/>
</dbReference>
<dbReference type="GO" id="GO:0006310">
    <property type="term" value="P:DNA recombination"/>
    <property type="evidence" value="ECO:0007669"/>
    <property type="project" value="UniProtKB-KW"/>
</dbReference>
<dbReference type="PANTHER" id="PTHR30349">
    <property type="entry name" value="PHAGE INTEGRASE-RELATED"/>
    <property type="match status" value="1"/>
</dbReference>
<keyword evidence="2" id="KW-0229">DNA integration</keyword>
<keyword evidence="9" id="KW-1185">Reference proteome</keyword>
<dbReference type="Proteomes" id="UP000215059">
    <property type="component" value="Unassembled WGS sequence"/>
</dbReference>
<dbReference type="PROSITE" id="PS51900">
    <property type="entry name" value="CB"/>
    <property type="match status" value="1"/>
</dbReference>
<dbReference type="PANTHER" id="PTHR30349:SF64">
    <property type="entry name" value="PROPHAGE INTEGRASE INTD-RELATED"/>
    <property type="match status" value="1"/>
</dbReference>
<protein>
    <submittedName>
        <fullName evidence="8">Recombinase XerC</fullName>
    </submittedName>
</protein>
<evidence type="ECO:0000256" key="3">
    <source>
        <dbReference type="ARBA" id="ARBA00023125"/>
    </source>
</evidence>
<keyword evidence="4" id="KW-0233">DNA recombination</keyword>
<dbReference type="InterPro" id="IPR004107">
    <property type="entry name" value="Integrase_SAM-like_N"/>
</dbReference>
<comment type="caution">
    <text evidence="8">The sequence shown here is derived from an EMBL/GenBank/DDBJ whole genome shotgun (WGS) entry which is preliminary data.</text>
</comment>
<proteinExistence type="inferred from homology"/>
<accession>A0A235F436</accession>
<dbReference type="PROSITE" id="PS51898">
    <property type="entry name" value="TYR_RECOMBINASE"/>
    <property type="match status" value="1"/>
</dbReference>
<dbReference type="Pfam" id="PF00589">
    <property type="entry name" value="Phage_integrase"/>
    <property type="match status" value="1"/>
</dbReference>
<name>A0A235F436_9BACL</name>
<dbReference type="GO" id="GO:0003677">
    <property type="term" value="F:DNA binding"/>
    <property type="evidence" value="ECO:0007669"/>
    <property type="project" value="UniProtKB-UniRule"/>
</dbReference>
<evidence type="ECO:0000256" key="5">
    <source>
        <dbReference type="PROSITE-ProRule" id="PRU01248"/>
    </source>
</evidence>
<dbReference type="OrthoDB" id="9803188at2"/>
<feature type="domain" description="Tyr recombinase" evidence="6">
    <location>
        <begin position="172"/>
        <end position="378"/>
    </location>
</feature>